<feature type="compositionally biased region" description="Low complexity" evidence="15">
    <location>
        <begin position="558"/>
        <end position="574"/>
    </location>
</feature>
<comment type="cofactor">
    <cofactor evidence="1">
        <name>Mg(2+)</name>
        <dbReference type="ChEBI" id="CHEBI:18420"/>
    </cofactor>
</comment>
<gene>
    <name evidence="18" type="ORF">GTW58_02190</name>
</gene>
<dbReference type="PANTHER" id="PTHR11236:SF46">
    <property type="entry name" value="ANTHRANILATE SYNTHASE COMPONENT 1"/>
    <property type="match status" value="1"/>
</dbReference>
<keyword evidence="11" id="KW-0057">Aromatic amino acid biosynthesis</keyword>
<evidence type="ECO:0000256" key="5">
    <source>
        <dbReference type="ARBA" id="ARBA00012266"/>
    </source>
</evidence>
<dbReference type="InterPro" id="IPR015890">
    <property type="entry name" value="Chorismate_C"/>
</dbReference>
<dbReference type="Pfam" id="PF00425">
    <property type="entry name" value="Chorismate_bind"/>
    <property type="match status" value="1"/>
</dbReference>
<evidence type="ECO:0000256" key="3">
    <source>
        <dbReference type="ARBA" id="ARBA00009562"/>
    </source>
</evidence>
<keyword evidence="10" id="KW-0460">Magnesium</keyword>
<proteinExistence type="inferred from homology"/>
<sequence>METLGLITPSLEEFKEHARHHRVIPVRTTVLADSLTPIGLYRSLVLRSDGTAPAGTFLLESAAQGMWSRWSWVGVSSRATLTSNDGQAHWLGTPPVGVPTSGSPVEALRQTMRELQTQRFSDVPPLTSGMVGFVGWEAVRHWEHLPNPPQDDLRIPELAMNLVADMAVHDNQAGTVTLVANAINVDGTDERVEEAYLDSVSRVEAMLENLSQATAQVSVTDQATTTDQATLTGQATTMGQGGGKDQTRGPGPDSGESTQRPDLESIVEQSWDREIFIDSIGEAKQAIVDGEIFQVVISRRFKTDCTAAPLDVYRSLRRINPSPYMYLYAFEDVKGRDYHVVGSSPEALVTVTDREVVTHPIAGSRPRGATPAEDLVMEKDLLADDKERAEHLMLVDLSRNDLSKVCVPGTVDVTEFMEVERFSHIMHLCSNVVGQMRPGTEAYDVLAATFPAGTLSGAPKPRALQLLDRYEPRRRSIYGGVVGYMDFAGDMDMAIAIRTALLVDGKAYVQAGGGIVADSVPETEATESLNKATAPLRAALGARTLRSVGGMENTTTAPGQDQQHNQGQDQDPPR</sequence>
<dbReference type="InterPro" id="IPR005801">
    <property type="entry name" value="ADC_synthase"/>
</dbReference>
<comment type="subunit">
    <text evidence="4">Heterotetramer consisting of two non-identical subunits: a beta subunit (TrpG) and a large alpha subunit (TrpE).</text>
</comment>
<comment type="pathway">
    <text evidence="2">Amino-acid biosynthesis; L-tryptophan biosynthesis; L-tryptophan from chorismate: step 1/5.</text>
</comment>
<evidence type="ECO:0000259" key="17">
    <source>
        <dbReference type="Pfam" id="PF04715"/>
    </source>
</evidence>
<feature type="region of interest" description="Disordered" evidence="15">
    <location>
        <begin position="547"/>
        <end position="574"/>
    </location>
</feature>
<evidence type="ECO:0000256" key="14">
    <source>
        <dbReference type="ARBA" id="ARBA00047683"/>
    </source>
</evidence>
<evidence type="ECO:0000256" key="10">
    <source>
        <dbReference type="ARBA" id="ARBA00022842"/>
    </source>
</evidence>
<keyword evidence="12" id="KW-0456">Lyase</keyword>
<keyword evidence="7" id="KW-0028">Amino-acid biosynthesis</keyword>
<dbReference type="RefSeq" id="WP_119933038.1">
    <property type="nucleotide sequence ID" value="NZ_JAAVUN010000002.1"/>
</dbReference>
<comment type="function">
    <text evidence="13">Part of a heterotetrameric complex that catalyzes the two-step biosynthesis of anthranilate, an intermediate in the biosynthesis of L-tryptophan. In the first step, the glutamine-binding beta subunit (TrpG) of anthranilate synthase (AS) provides the glutamine amidotransferase activity which generates ammonia as a substrate that, along with chorismate, is used in the second step, catalyzed by the large alpha subunit of AS (TrpE) to produce anthranilate. In the absence of TrpG, TrpE can synthesize anthranilate directly from chorismate and high concentrations of ammonia.</text>
</comment>
<dbReference type="InterPro" id="IPR019999">
    <property type="entry name" value="Anth_synth_I-like"/>
</dbReference>
<dbReference type="GO" id="GO:0004049">
    <property type="term" value="F:anthranilate synthase activity"/>
    <property type="evidence" value="ECO:0007669"/>
    <property type="project" value="UniProtKB-EC"/>
</dbReference>
<feature type="region of interest" description="Disordered" evidence="15">
    <location>
        <begin position="232"/>
        <end position="264"/>
    </location>
</feature>
<evidence type="ECO:0000256" key="8">
    <source>
        <dbReference type="ARBA" id="ARBA00022723"/>
    </source>
</evidence>
<evidence type="ECO:0000256" key="12">
    <source>
        <dbReference type="ARBA" id="ARBA00023239"/>
    </source>
</evidence>
<dbReference type="Pfam" id="PF04715">
    <property type="entry name" value="Anth_synt_I_N"/>
    <property type="match status" value="1"/>
</dbReference>
<reference evidence="18 19" key="1">
    <citation type="submission" date="2020-02" db="EMBL/GenBank/DDBJ databases">
        <authorList>
            <person name="Sun Q."/>
        </authorList>
    </citation>
    <scope>NUCLEOTIDE SEQUENCE [LARGE SCALE GENOMIC DNA]</scope>
    <source>
        <strain evidence="18 19">YIM 13062</strain>
    </source>
</reference>
<comment type="catalytic activity">
    <reaction evidence="14">
        <text>chorismate + L-glutamine = anthranilate + pyruvate + L-glutamate + H(+)</text>
        <dbReference type="Rhea" id="RHEA:21732"/>
        <dbReference type="ChEBI" id="CHEBI:15361"/>
        <dbReference type="ChEBI" id="CHEBI:15378"/>
        <dbReference type="ChEBI" id="CHEBI:16567"/>
        <dbReference type="ChEBI" id="CHEBI:29748"/>
        <dbReference type="ChEBI" id="CHEBI:29985"/>
        <dbReference type="ChEBI" id="CHEBI:58359"/>
        <dbReference type="EC" id="4.1.3.27"/>
    </reaction>
</comment>
<evidence type="ECO:0000256" key="6">
    <source>
        <dbReference type="ARBA" id="ARBA00020653"/>
    </source>
</evidence>
<evidence type="ECO:0000259" key="16">
    <source>
        <dbReference type="Pfam" id="PF00425"/>
    </source>
</evidence>
<keyword evidence="19" id="KW-1185">Reference proteome</keyword>
<dbReference type="Gene3D" id="3.60.120.10">
    <property type="entry name" value="Anthranilate synthase"/>
    <property type="match status" value="1"/>
</dbReference>
<dbReference type="InterPro" id="IPR006805">
    <property type="entry name" value="Anth_synth_I_N"/>
</dbReference>
<dbReference type="EC" id="4.1.3.27" evidence="5"/>
<dbReference type="SUPFAM" id="SSF56322">
    <property type="entry name" value="ADC synthase"/>
    <property type="match status" value="1"/>
</dbReference>
<dbReference type="PANTHER" id="PTHR11236">
    <property type="entry name" value="AMINOBENZOATE/ANTHRANILATE SYNTHASE"/>
    <property type="match status" value="1"/>
</dbReference>
<dbReference type="Proteomes" id="UP000521379">
    <property type="component" value="Unassembled WGS sequence"/>
</dbReference>
<evidence type="ECO:0000256" key="1">
    <source>
        <dbReference type="ARBA" id="ARBA00001946"/>
    </source>
</evidence>
<comment type="caution">
    <text evidence="18">The sequence shown here is derived from an EMBL/GenBank/DDBJ whole genome shotgun (WGS) entry which is preliminary data.</text>
</comment>
<evidence type="ECO:0000256" key="9">
    <source>
        <dbReference type="ARBA" id="ARBA00022822"/>
    </source>
</evidence>
<organism evidence="18 19">
    <name type="scientific">Kocuria subflava</name>
    <dbReference type="NCBI Taxonomy" id="1736139"/>
    <lineage>
        <taxon>Bacteria</taxon>
        <taxon>Bacillati</taxon>
        <taxon>Actinomycetota</taxon>
        <taxon>Actinomycetes</taxon>
        <taxon>Micrococcales</taxon>
        <taxon>Micrococcaceae</taxon>
        <taxon>Kocuria</taxon>
    </lineage>
</organism>
<dbReference type="GO" id="GO:0046872">
    <property type="term" value="F:metal ion binding"/>
    <property type="evidence" value="ECO:0007669"/>
    <property type="project" value="UniProtKB-KW"/>
</dbReference>
<evidence type="ECO:0000256" key="13">
    <source>
        <dbReference type="ARBA" id="ARBA00025634"/>
    </source>
</evidence>
<keyword evidence="9" id="KW-0822">Tryptophan biosynthesis</keyword>
<feature type="domain" description="Anthranilate synthase component I N-terminal" evidence="17">
    <location>
        <begin position="33"/>
        <end position="178"/>
    </location>
</feature>
<accession>A0A846TU32</accession>
<evidence type="ECO:0000313" key="18">
    <source>
        <dbReference type="EMBL" id="NKE08777.1"/>
    </source>
</evidence>
<protein>
    <recommendedName>
        <fullName evidence="6">Anthranilate synthase component 1</fullName>
        <ecNumber evidence="5">4.1.3.27</ecNumber>
    </recommendedName>
</protein>
<evidence type="ECO:0000313" key="19">
    <source>
        <dbReference type="Proteomes" id="UP000521379"/>
    </source>
</evidence>
<dbReference type="GO" id="GO:0000162">
    <property type="term" value="P:L-tryptophan biosynthetic process"/>
    <property type="evidence" value="ECO:0007669"/>
    <property type="project" value="UniProtKB-KW"/>
</dbReference>
<keyword evidence="8" id="KW-0479">Metal-binding</keyword>
<evidence type="ECO:0000256" key="11">
    <source>
        <dbReference type="ARBA" id="ARBA00023141"/>
    </source>
</evidence>
<evidence type="ECO:0000256" key="4">
    <source>
        <dbReference type="ARBA" id="ARBA00011575"/>
    </source>
</evidence>
<dbReference type="PRINTS" id="PR00095">
    <property type="entry name" value="ANTSNTHASEI"/>
</dbReference>
<evidence type="ECO:0000256" key="15">
    <source>
        <dbReference type="SAM" id="MobiDB-lite"/>
    </source>
</evidence>
<evidence type="ECO:0000256" key="7">
    <source>
        <dbReference type="ARBA" id="ARBA00022605"/>
    </source>
</evidence>
<dbReference type="AlphaFoldDB" id="A0A846TU32"/>
<comment type="similarity">
    <text evidence="3">Belongs to the anthranilate synthase component I family.</text>
</comment>
<feature type="domain" description="Chorismate-utilising enzyme C-terminal" evidence="16">
    <location>
        <begin position="273"/>
        <end position="531"/>
    </location>
</feature>
<evidence type="ECO:0000256" key="2">
    <source>
        <dbReference type="ARBA" id="ARBA00004873"/>
    </source>
</evidence>
<dbReference type="EMBL" id="JAAVUN010000002">
    <property type="protein sequence ID" value="NKE08777.1"/>
    <property type="molecule type" value="Genomic_DNA"/>
</dbReference>
<name>A0A846TU32_9MICC</name>